<dbReference type="RefSeq" id="WP_125963602.1">
    <property type="nucleotide sequence ID" value="NZ_QXGM01000002.1"/>
</dbReference>
<evidence type="ECO:0000256" key="1">
    <source>
        <dbReference type="SAM" id="MobiDB-lite"/>
    </source>
</evidence>
<protein>
    <submittedName>
        <fullName evidence="3">Fe-S oxidoreductase</fullName>
    </submittedName>
</protein>
<feature type="transmembrane region" description="Helical" evidence="2">
    <location>
        <begin position="238"/>
        <end position="258"/>
    </location>
</feature>
<feature type="compositionally biased region" description="Polar residues" evidence="1">
    <location>
        <begin position="139"/>
        <end position="151"/>
    </location>
</feature>
<keyword evidence="2" id="KW-0472">Membrane</keyword>
<sequence length="440" mass="46159">MEQNSEQKNGMAQPTQAAQQAQPMQHEQAAQPAQNVQNQNQHDVSEGPLMAQPGPPVMPPIETQFPGVDQGLPGYEPSIAEYGTTPYETAQASQPLPESANVADQGASDPSAQQIPVQQAQAAGQQQNAQNATAQTNASMPNQSAQATNQPTTLQTQGFLASASRSVKIGHKAFDVSLLITIVGAIISLIGVFVPYVGISFMGQERWATLMSMSTTVSWVVLVLLAEIVILAACKEAFAALVLNANLAVFMVFVVSNASSLADMTGQNAYMKVQTGAAPWLLIIGMIVMLVGTIVMFYNQHGKKLNNKRVAAMQSAVSDQYAQSVSNYYNNVPNAAAAPAQGPSDAYAASVSDYYNASDAQQQTAQGQMPASTQASQAGQPSQPAQPAQAPVSAAPVAQSEQPTVQMPVNQNVAQEAPAAAAPAQTNLVQEDPQAPSQQN</sequence>
<dbReference type="AlphaFoldDB" id="A0A430FPZ8"/>
<feature type="compositionally biased region" description="Polar residues" evidence="1">
    <location>
        <begin position="401"/>
        <end position="413"/>
    </location>
</feature>
<evidence type="ECO:0000313" key="3">
    <source>
        <dbReference type="EMBL" id="RSX54922.1"/>
    </source>
</evidence>
<comment type="caution">
    <text evidence="3">The sequence shown here is derived from an EMBL/GenBank/DDBJ whole genome shotgun (WGS) entry which is preliminary data.</text>
</comment>
<feature type="compositionally biased region" description="Polar residues" evidence="1">
    <location>
        <begin position="359"/>
        <end position="369"/>
    </location>
</feature>
<keyword evidence="2" id="KW-0812">Transmembrane</keyword>
<evidence type="ECO:0000256" key="2">
    <source>
        <dbReference type="SAM" id="Phobius"/>
    </source>
</evidence>
<organism evidence="3 4">
    <name type="scientific">Bifidobacterium dolichotidis</name>
    <dbReference type="NCBI Taxonomy" id="2306976"/>
    <lineage>
        <taxon>Bacteria</taxon>
        <taxon>Bacillati</taxon>
        <taxon>Actinomycetota</taxon>
        <taxon>Actinomycetes</taxon>
        <taxon>Bifidobacteriales</taxon>
        <taxon>Bifidobacteriaceae</taxon>
        <taxon>Bifidobacterium</taxon>
    </lineage>
</organism>
<feature type="region of interest" description="Disordered" evidence="1">
    <location>
        <begin position="1"/>
        <end position="151"/>
    </location>
</feature>
<feature type="compositionally biased region" description="Polar residues" evidence="1">
    <location>
        <begin position="86"/>
        <end position="96"/>
    </location>
</feature>
<feature type="compositionally biased region" description="Low complexity" evidence="1">
    <location>
        <begin position="370"/>
        <end position="400"/>
    </location>
</feature>
<feature type="compositionally biased region" description="Low complexity" evidence="1">
    <location>
        <begin position="414"/>
        <end position="425"/>
    </location>
</feature>
<reference evidence="3 4" key="1">
    <citation type="submission" date="2018-09" db="EMBL/GenBank/DDBJ databases">
        <title>Characterization of the phylogenetic diversity of five novel species belonging to the genus Bifidobacterium.</title>
        <authorList>
            <person name="Lugli G.A."/>
            <person name="Duranti S."/>
            <person name="Milani C."/>
        </authorList>
    </citation>
    <scope>NUCLEOTIDE SEQUENCE [LARGE SCALE GENOMIC DNA]</scope>
    <source>
        <strain evidence="3 4">2036B</strain>
    </source>
</reference>
<feature type="compositionally biased region" description="Low complexity" evidence="1">
    <location>
        <begin position="112"/>
        <end position="138"/>
    </location>
</feature>
<keyword evidence="2" id="KW-1133">Transmembrane helix</keyword>
<feature type="transmembrane region" description="Helical" evidence="2">
    <location>
        <begin position="278"/>
        <end position="299"/>
    </location>
</feature>
<gene>
    <name evidence="3" type="ORF">D2E26_0976</name>
</gene>
<evidence type="ECO:0000313" key="4">
    <source>
        <dbReference type="Proteomes" id="UP000287609"/>
    </source>
</evidence>
<name>A0A430FPZ8_9BIFI</name>
<proteinExistence type="predicted"/>
<feature type="compositionally biased region" description="Polar residues" evidence="1">
    <location>
        <begin position="1"/>
        <end position="10"/>
    </location>
</feature>
<dbReference type="EMBL" id="QXGM01000002">
    <property type="protein sequence ID" value="RSX54922.1"/>
    <property type="molecule type" value="Genomic_DNA"/>
</dbReference>
<feature type="transmembrane region" description="Helical" evidence="2">
    <location>
        <begin position="176"/>
        <end position="198"/>
    </location>
</feature>
<dbReference type="Proteomes" id="UP000287609">
    <property type="component" value="Unassembled WGS sequence"/>
</dbReference>
<keyword evidence="4" id="KW-1185">Reference proteome</keyword>
<accession>A0A430FPZ8</accession>
<feature type="transmembrane region" description="Helical" evidence="2">
    <location>
        <begin position="210"/>
        <end position="231"/>
    </location>
</feature>
<feature type="region of interest" description="Disordered" evidence="1">
    <location>
        <begin position="359"/>
        <end position="440"/>
    </location>
</feature>
<dbReference type="OrthoDB" id="3240604at2"/>
<feature type="compositionally biased region" description="Low complexity" evidence="1">
    <location>
        <begin position="12"/>
        <end position="41"/>
    </location>
</feature>